<proteinExistence type="predicted"/>
<dbReference type="Pfam" id="PF15586">
    <property type="entry name" value="Imm8"/>
    <property type="match status" value="1"/>
</dbReference>
<dbReference type="AlphaFoldDB" id="A0A3D8GXX8"/>
<keyword evidence="3" id="KW-1185">Reference proteome</keyword>
<feature type="region of interest" description="Disordered" evidence="1">
    <location>
        <begin position="1"/>
        <end position="20"/>
    </location>
</feature>
<dbReference type="InterPro" id="IPR028964">
    <property type="entry name" value="Imm8"/>
</dbReference>
<sequence>MYARLKSIMSPDLDYGSSPEDPENCHVLIEAEIGPSESEGAEIFSFEVVTPAAIKSLPAPSWLRGYLLLPVFSWVGVEEAVNKLLMQCSGSDWNEVSKKLSQTLGWEFEDYEPHAS</sequence>
<gene>
    <name evidence="2" type="ORF">DXI23_20400</name>
</gene>
<evidence type="ECO:0000256" key="1">
    <source>
        <dbReference type="SAM" id="MobiDB-lite"/>
    </source>
</evidence>
<comment type="caution">
    <text evidence="2">The sequence shown here is derived from an EMBL/GenBank/DDBJ whole genome shotgun (WGS) entry which is preliminary data.</text>
</comment>
<evidence type="ECO:0000313" key="2">
    <source>
        <dbReference type="EMBL" id="RDU39051.1"/>
    </source>
</evidence>
<organism evidence="2 3">
    <name type="scientific">Marinobacter flavimaris</name>
    <dbReference type="NCBI Taxonomy" id="262076"/>
    <lineage>
        <taxon>Bacteria</taxon>
        <taxon>Pseudomonadati</taxon>
        <taxon>Pseudomonadota</taxon>
        <taxon>Gammaproteobacteria</taxon>
        <taxon>Pseudomonadales</taxon>
        <taxon>Marinobacteraceae</taxon>
        <taxon>Marinobacter</taxon>
    </lineage>
</organism>
<dbReference type="Proteomes" id="UP000256431">
    <property type="component" value="Unassembled WGS sequence"/>
</dbReference>
<accession>A0A3D8GXX8</accession>
<protein>
    <submittedName>
        <fullName evidence="2">Uncharacterized protein</fullName>
    </submittedName>
</protein>
<dbReference type="RefSeq" id="WP_053113002.1">
    <property type="nucleotide sequence ID" value="NZ_PSSW01000022.1"/>
</dbReference>
<reference evidence="2 3" key="1">
    <citation type="submission" date="2018-08" db="EMBL/GenBank/DDBJ databases">
        <title>Genome sequence of Marinobacter flavimaris KCTC 12185.</title>
        <authorList>
            <person name="Chun J."/>
            <person name="Kim B.-Y."/>
            <person name="Choi S.-B."/>
            <person name="Kwak M.-J."/>
        </authorList>
    </citation>
    <scope>NUCLEOTIDE SEQUENCE [LARGE SCALE GENOMIC DNA]</scope>
    <source>
        <strain evidence="2 3">KCTC 12185</strain>
    </source>
</reference>
<name>A0A3D8GXX8_9GAMM</name>
<evidence type="ECO:0000313" key="3">
    <source>
        <dbReference type="Proteomes" id="UP000256431"/>
    </source>
</evidence>
<dbReference type="EMBL" id="QRDH01000020">
    <property type="protein sequence ID" value="RDU39051.1"/>
    <property type="molecule type" value="Genomic_DNA"/>
</dbReference>